<sequence>MSTRAPCLTLRSSLLLPDQSWRTLAVCSTSTGNWSWGRQRKHITPGFKEPYTSASTLGDAGSGIFSIRFLRGQSSRHRRPLSVYHLSTKPQF</sequence>
<reference evidence="1 2" key="1">
    <citation type="submission" date="2024-04" db="EMBL/GenBank/DDBJ databases">
        <authorList>
            <person name="Waldvogel A.-M."/>
            <person name="Schoenle A."/>
        </authorList>
    </citation>
    <scope>NUCLEOTIDE SEQUENCE [LARGE SCALE GENOMIC DNA]</scope>
</reference>
<organism evidence="1 2">
    <name type="scientific">Knipowitschia caucasica</name>
    <name type="common">Caucasian dwarf goby</name>
    <name type="synonym">Pomatoschistus caucasicus</name>
    <dbReference type="NCBI Taxonomy" id="637954"/>
    <lineage>
        <taxon>Eukaryota</taxon>
        <taxon>Metazoa</taxon>
        <taxon>Chordata</taxon>
        <taxon>Craniata</taxon>
        <taxon>Vertebrata</taxon>
        <taxon>Euteleostomi</taxon>
        <taxon>Actinopterygii</taxon>
        <taxon>Neopterygii</taxon>
        <taxon>Teleostei</taxon>
        <taxon>Neoteleostei</taxon>
        <taxon>Acanthomorphata</taxon>
        <taxon>Gobiaria</taxon>
        <taxon>Gobiiformes</taxon>
        <taxon>Gobioidei</taxon>
        <taxon>Gobiidae</taxon>
        <taxon>Gobiinae</taxon>
        <taxon>Knipowitschia</taxon>
    </lineage>
</organism>
<evidence type="ECO:0000313" key="2">
    <source>
        <dbReference type="Proteomes" id="UP001497482"/>
    </source>
</evidence>
<dbReference type="Proteomes" id="UP001497482">
    <property type="component" value="Chromosome 6"/>
</dbReference>
<gene>
    <name evidence="1" type="ORF">KC01_LOCUS35618</name>
</gene>
<name>A0AAV2M6C1_KNICA</name>
<protein>
    <recommendedName>
        <fullName evidence="3">Secreted protein</fullName>
    </recommendedName>
</protein>
<dbReference type="EMBL" id="OZ035828">
    <property type="protein sequence ID" value="CAL1608746.1"/>
    <property type="molecule type" value="Genomic_DNA"/>
</dbReference>
<keyword evidence="2" id="KW-1185">Reference proteome</keyword>
<accession>A0AAV2M6C1</accession>
<evidence type="ECO:0008006" key="3">
    <source>
        <dbReference type="Google" id="ProtNLM"/>
    </source>
</evidence>
<dbReference type="AlphaFoldDB" id="A0AAV2M6C1"/>
<evidence type="ECO:0000313" key="1">
    <source>
        <dbReference type="EMBL" id="CAL1608746.1"/>
    </source>
</evidence>
<proteinExistence type="predicted"/>